<dbReference type="UniPathway" id="UPA00282"/>
<evidence type="ECO:0000256" key="5">
    <source>
        <dbReference type="ARBA" id="ARBA00022516"/>
    </source>
</evidence>
<evidence type="ECO:0000256" key="7">
    <source>
        <dbReference type="ARBA" id="ARBA00022798"/>
    </source>
</evidence>
<keyword evidence="8" id="KW-0443">Lipid metabolism</keyword>
<keyword evidence="14" id="KW-1185">Reference proteome</keyword>
<keyword evidence="7" id="KW-0319">Glycerol metabolism</keyword>
<comment type="similarity">
    <text evidence="3">Belongs to the long-chain O-acyltransferase family.</text>
</comment>
<evidence type="ECO:0000256" key="9">
    <source>
        <dbReference type="ARBA" id="ARBA00023315"/>
    </source>
</evidence>
<evidence type="ECO:0000256" key="11">
    <source>
        <dbReference type="SAM" id="MobiDB-lite"/>
    </source>
</evidence>
<evidence type="ECO:0000256" key="6">
    <source>
        <dbReference type="ARBA" id="ARBA00022679"/>
    </source>
</evidence>
<dbReference type="GO" id="GO:0051701">
    <property type="term" value="P:biological process involved in interaction with host"/>
    <property type="evidence" value="ECO:0007669"/>
    <property type="project" value="TreeGrafter"/>
</dbReference>
<dbReference type="GO" id="GO:0019432">
    <property type="term" value="P:triglyceride biosynthetic process"/>
    <property type="evidence" value="ECO:0007669"/>
    <property type="project" value="UniProtKB-UniPathway"/>
</dbReference>
<dbReference type="SUPFAM" id="SSF52777">
    <property type="entry name" value="CoA-dependent acyltransferases"/>
    <property type="match status" value="1"/>
</dbReference>
<dbReference type="PANTHER" id="PTHR31650">
    <property type="entry name" value="O-ACYLTRANSFERASE (WSD1-LIKE) FAMILY PROTEIN"/>
    <property type="match status" value="1"/>
</dbReference>
<dbReference type="InterPro" id="IPR023213">
    <property type="entry name" value="CAT-like_dom_sf"/>
</dbReference>
<protein>
    <recommendedName>
        <fullName evidence="4">diacylglycerol O-acyltransferase</fullName>
        <ecNumber evidence="4">2.3.1.20</ecNumber>
    </recommendedName>
</protein>
<comment type="catalytic activity">
    <reaction evidence="10">
        <text>an acyl-CoA + a 1,2-diacyl-sn-glycerol = a triacyl-sn-glycerol + CoA</text>
        <dbReference type="Rhea" id="RHEA:10868"/>
        <dbReference type="ChEBI" id="CHEBI:17815"/>
        <dbReference type="ChEBI" id="CHEBI:57287"/>
        <dbReference type="ChEBI" id="CHEBI:58342"/>
        <dbReference type="ChEBI" id="CHEBI:64615"/>
        <dbReference type="EC" id="2.3.1.20"/>
    </reaction>
</comment>
<proteinExistence type="inferred from homology"/>
<dbReference type="GO" id="GO:0071731">
    <property type="term" value="P:response to nitric oxide"/>
    <property type="evidence" value="ECO:0007669"/>
    <property type="project" value="TreeGrafter"/>
</dbReference>
<dbReference type="EC" id="2.3.1.20" evidence="4"/>
<evidence type="ECO:0000256" key="1">
    <source>
        <dbReference type="ARBA" id="ARBA00004771"/>
    </source>
</evidence>
<comment type="pathway">
    <text evidence="2">Lipid metabolism.</text>
</comment>
<name>A0A3Q9G2V0_STRLT</name>
<keyword evidence="6" id="KW-0808">Transferase</keyword>
<gene>
    <name evidence="13" type="ORF">EKH77_28865</name>
</gene>
<dbReference type="Pfam" id="PF03007">
    <property type="entry name" value="WS_DGAT_cat"/>
    <property type="match status" value="1"/>
</dbReference>
<evidence type="ECO:0000313" key="13">
    <source>
        <dbReference type="EMBL" id="AZQ74689.1"/>
    </source>
</evidence>
<evidence type="ECO:0000313" key="14">
    <source>
        <dbReference type="Proteomes" id="UP000267900"/>
    </source>
</evidence>
<feature type="domain" description="O-acyltransferase WSD1-like N-terminal" evidence="12">
    <location>
        <begin position="91"/>
        <end position="190"/>
    </location>
</feature>
<evidence type="ECO:0000256" key="10">
    <source>
        <dbReference type="ARBA" id="ARBA00048109"/>
    </source>
</evidence>
<dbReference type="InterPro" id="IPR045034">
    <property type="entry name" value="O-acyltransferase_WSD1-like"/>
</dbReference>
<dbReference type="PANTHER" id="PTHR31650:SF1">
    <property type="entry name" value="WAX ESTER SYNTHASE_DIACYLGLYCEROL ACYLTRANSFERASE 4-RELATED"/>
    <property type="match status" value="1"/>
</dbReference>
<evidence type="ECO:0000256" key="3">
    <source>
        <dbReference type="ARBA" id="ARBA00009587"/>
    </source>
</evidence>
<evidence type="ECO:0000256" key="4">
    <source>
        <dbReference type="ARBA" id="ARBA00013244"/>
    </source>
</evidence>
<organism evidence="13 14">
    <name type="scientific">Streptomyces luteoverticillatus</name>
    <name type="common">Streptoverticillium luteoverticillatus</name>
    <dbReference type="NCBI Taxonomy" id="66425"/>
    <lineage>
        <taxon>Bacteria</taxon>
        <taxon>Bacillati</taxon>
        <taxon>Actinomycetota</taxon>
        <taxon>Actinomycetes</taxon>
        <taxon>Kitasatosporales</taxon>
        <taxon>Streptomycetaceae</taxon>
        <taxon>Streptomyces</taxon>
    </lineage>
</organism>
<dbReference type="GO" id="GO:0001666">
    <property type="term" value="P:response to hypoxia"/>
    <property type="evidence" value="ECO:0007669"/>
    <property type="project" value="TreeGrafter"/>
</dbReference>
<dbReference type="GO" id="GO:0006071">
    <property type="term" value="P:glycerol metabolic process"/>
    <property type="evidence" value="ECO:0007669"/>
    <property type="project" value="UniProtKB-KW"/>
</dbReference>
<dbReference type="Proteomes" id="UP000267900">
    <property type="component" value="Chromosome"/>
</dbReference>
<dbReference type="Gene3D" id="3.30.559.10">
    <property type="entry name" value="Chloramphenicol acetyltransferase-like domain"/>
    <property type="match status" value="1"/>
</dbReference>
<sequence>MTPHPHPARLAAEAPAPGAERPAARPMPPLDAWMYRDQNSGTICLTWCLVAWFQGSPPSLPELRGRVLRRWGHHERLSLTPGTPGAAPDAWPEWTPGPDFDAGHHVVASTAPDGLEARAAQLLAQPLGPARPPWQLHLLPTDEGFALLLRTHHALLDGVSAITLLRALLDAPAPAVPGPRARPAPGRADPPRLGPVRALADLLPRARPLPFHGPVDPRRAVGWSRVPLAEVSTARDALPSGRASANAVFLAATAGALRAAGATGRLPWLPGVCAMVPVDVRDGDGPVVLGNHYATVRVPLPAHDDPRRRLAAVDGFTRRAEFKRRARAQARLVASRPRKHGPLGDALGRYANSPLYSSLLCSSVATHAAGVGIGPARLVGVGGLPPLGPERALAVTMFLHDAHAVVAVVTDHGHQALAARLPSLIREEIHAMRP</sequence>
<dbReference type="EMBL" id="CP034587">
    <property type="protein sequence ID" value="AZQ74689.1"/>
    <property type="molecule type" value="Genomic_DNA"/>
</dbReference>
<dbReference type="OrthoDB" id="4191848at2"/>
<reference evidence="13 14" key="1">
    <citation type="submission" date="2018-12" db="EMBL/GenBank/DDBJ databases">
        <title>The whole draft genome of Streptomyce luteoverticillatus CGMCC 15060.</title>
        <authorList>
            <person name="Feng Z."/>
            <person name="Chen G."/>
            <person name="Zhang J."/>
            <person name="Zhu H."/>
            <person name="Yu X."/>
            <person name="Zhang W."/>
            <person name="Zhang X."/>
        </authorList>
    </citation>
    <scope>NUCLEOTIDE SEQUENCE [LARGE SCALE GENOMIC DNA]</scope>
    <source>
        <strain evidence="13 14">CGMCC 15060</strain>
    </source>
</reference>
<evidence type="ECO:0000256" key="8">
    <source>
        <dbReference type="ARBA" id="ARBA00023098"/>
    </source>
</evidence>
<dbReference type="GO" id="GO:0005886">
    <property type="term" value="C:plasma membrane"/>
    <property type="evidence" value="ECO:0007669"/>
    <property type="project" value="TreeGrafter"/>
</dbReference>
<keyword evidence="9" id="KW-0012">Acyltransferase</keyword>
<dbReference type="AlphaFoldDB" id="A0A3Q9G2V0"/>
<feature type="compositionally biased region" description="Low complexity" evidence="11">
    <location>
        <begin position="8"/>
        <end position="21"/>
    </location>
</feature>
<evidence type="ECO:0000256" key="2">
    <source>
        <dbReference type="ARBA" id="ARBA00005189"/>
    </source>
</evidence>
<comment type="pathway">
    <text evidence="1">Glycerolipid metabolism; triacylglycerol biosynthesis.</text>
</comment>
<accession>A0A3Q9G2V0</accession>
<dbReference type="RefSeq" id="WP_126917191.1">
    <property type="nucleotide sequence ID" value="NZ_CP034587.1"/>
</dbReference>
<dbReference type="GO" id="GO:0004144">
    <property type="term" value="F:diacylglycerol O-acyltransferase activity"/>
    <property type="evidence" value="ECO:0007669"/>
    <property type="project" value="UniProtKB-EC"/>
</dbReference>
<keyword evidence="5" id="KW-0444">Lipid biosynthesis</keyword>
<evidence type="ECO:0000259" key="12">
    <source>
        <dbReference type="Pfam" id="PF03007"/>
    </source>
</evidence>
<feature type="region of interest" description="Disordered" evidence="11">
    <location>
        <begin position="1"/>
        <end position="25"/>
    </location>
</feature>
<dbReference type="InterPro" id="IPR004255">
    <property type="entry name" value="O-acyltransferase_WSD1_N"/>
</dbReference>